<dbReference type="PANTHER" id="PTHR38107:SF3">
    <property type="entry name" value="LYSOZYME RRRD-RELATED"/>
    <property type="match status" value="1"/>
</dbReference>
<dbReference type="GO" id="GO:0003796">
    <property type="term" value="F:lysozyme activity"/>
    <property type="evidence" value="ECO:0007669"/>
    <property type="project" value="UniProtKB-EC"/>
</dbReference>
<comment type="catalytic activity">
    <reaction evidence="4">
        <text>Hydrolysis of (1-&gt;4)-beta-linkages between N-acetylmuramic acid and N-acetyl-D-glucosamine residues in a peptidoglycan and between N-acetyl-D-glucosamine residues in chitodextrins.</text>
        <dbReference type="EC" id="3.2.1.17"/>
    </reaction>
</comment>
<dbReference type="AlphaFoldDB" id="A0A705E7R6"/>
<evidence type="ECO:0000256" key="1">
    <source>
        <dbReference type="ARBA" id="ARBA00022529"/>
    </source>
</evidence>
<dbReference type="GO" id="GO:0016998">
    <property type="term" value="P:cell wall macromolecule catabolic process"/>
    <property type="evidence" value="ECO:0007669"/>
    <property type="project" value="InterPro"/>
</dbReference>
<feature type="non-terminal residue" evidence="5">
    <location>
        <position position="1"/>
    </location>
</feature>
<dbReference type="GO" id="GO:0031640">
    <property type="term" value="P:killing of cells of another organism"/>
    <property type="evidence" value="ECO:0007669"/>
    <property type="project" value="UniProtKB-KW"/>
</dbReference>
<keyword evidence="3" id="KW-1035">Host cytoplasm</keyword>
<protein>
    <recommendedName>
        <fullName evidence="4">Lysozyme</fullName>
        <ecNumber evidence="4">3.2.1.17</ecNumber>
    </recommendedName>
</protein>
<dbReference type="InterPro" id="IPR051018">
    <property type="entry name" value="Bacteriophage_GH24"/>
</dbReference>
<dbReference type="InterPro" id="IPR002196">
    <property type="entry name" value="Glyco_hydro_24"/>
</dbReference>
<name>A0A705E7R6_SALER</name>
<keyword evidence="4" id="KW-0378">Hydrolase</keyword>
<keyword evidence="4" id="KW-0326">Glycosidase</keyword>
<accession>A0A705E7R6</accession>
<dbReference type="GO" id="GO:0009253">
    <property type="term" value="P:peptidoglycan catabolic process"/>
    <property type="evidence" value="ECO:0007669"/>
    <property type="project" value="InterPro"/>
</dbReference>
<dbReference type="Gene3D" id="1.10.530.40">
    <property type="match status" value="1"/>
</dbReference>
<dbReference type="Pfam" id="PF00959">
    <property type="entry name" value="Phage_lysozyme"/>
    <property type="match status" value="1"/>
</dbReference>
<dbReference type="InterPro" id="IPR033907">
    <property type="entry name" value="Endolysin_autolysin"/>
</dbReference>
<comment type="similarity">
    <text evidence="4">Belongs to the glycosyl hydrolase 24 family.</text>
</comment>
<dbReference type="InterPro" id="IPR023347">
    <property type="entry name" value="Lysozyme_dom_sf"/>
</dbReference>
<evidence type="ECO:0000313" key="5">
    <source>
        <dbReference type="EMBL" id="HAC8513234.1"/>
    </source>
</evidence>
<keyword evidence="1 4" id="KW-0929">Antimicrobial</keyword>
<dbReference type="SUPFAM" id="SSF53955">
    <property type="entry name" value="Lysozyme-like"/>
    <property type="match status" value="1"/>
</dbReference>
<evidence type="ECO:0000256" key="4">
    <source>
        <dbReference type="RuleBase" id="RU003788"/>
    </source>
</evidence>
<gene>
    <name evidence="5" type="ORF">G0I02_17420</name>
</gene>
<organism evidence="5">
    <name type="scientific">Salmonella enterica</name>
    <name type="common">Salmonella choleraesuis</name>
    <dbReference type="NCBI Taxonomy" id="28901"/>
    <lineage>
        <taxon>Bacteria</taxon>
        <taxon>Pseudomonadati</taxon>
        <taxon>Pseudomonadota</taxon>
        <taxon>Gammaproteobacteria</taxon>
        <taxon>Enterobacterales</taxon>
        <taxon>Enterobacteriaceae</taxon>
        <taxon>Salmonella</taxon>
    </lineage>
</organism>
<proteinExistence type="inferred from homology"/>
<dbReference type="EMBL" id="DAAMVW010000020">
    <property type="protein sequence ID" value="HAC8513234.1"/>
    <property type="molecule type" value="Genomic_DNA"/>
</dbReference>
<dbReference type="InterPro" id="IPR023346">
    <property type="entry name" value="Lysozyme-like_dom_sf"/>
</dbReference>
<dbReference type="PANTHER" id="PTHR38107">
    <property type="match status" value="1"/>
</dbReference>
<dbReference type="EC" id="3.2.1.17" evidence="4"/>
<comment type="caution">
    <text evidence="5">The sequence shown here is derived from an EMBL/GenBank/DDBJ whole genome shotgun (WGS) entry which is preliminary data.</text>
</comment>
<evidence type="ECO:0000256" key="3">
    <source>
        <dbReference type="ARBA" id="ARBA00023200"/>
    </source>
</evidence>
<dbReference type="GO" id="GO:0042742">
    <property type="term" value="P:defense response to bacterium"/>
    <property type="evidence" value="ECO:0007669"/>
    <property type="project" value="UniProtKB-KW"/>
</dbReference>
<reference evidence="5" key="1">
    <citation type="journal article" date="2018" name="Genome Biol.">
        <title>SKESA: strategic k-mer extension for scrupulous assemblies.</title>
        <authorList>
            <person name="Souvorov A."/>
            <person name="Agarwala R."/>
            <person name="Lipman D.J."/>
        </authorList>
    </citation>
    <scope>NUCLEOTIDE SEQUENCE</scope>
    <source>
        <strain evidence="5">S05154-15</strain>
    </source>
</reference>
<sequence>NLGARTLSSSTLLRKLNAGDYAGAADEFLRWNKAGGKVLNGLTRRREAERALFLS</sequence>
<dbReference type="CDD" id="cd00737">
    <property type="entry name" value="lyz_endolysin_autolysin"/>
    <property type="match status" value="1"/>
</dbReference>
<keyword evidence="2 4" id="KW-0081">Bacteriolytic enzyme</keyword>
<reference evidence="5" key="2">
    <citation type="submission" date="2019-01" db="EMBL/GenBank/DDBJ databases">
        <authorList>
            <consortium name="NCBI Pathogen Detection Project"/>
        </authorList>
    </citation>
    <scope>NUCLEOTIDE SEQUENCE</scope>
    <source>
        <strain evidence="5">S05154-15</strain>
    </source>
</reference>
<evidence type="ECO:0000256" key="2">
    <source>
        <dbReference type="ARBA" id="ARBA00022638"/>
    </source>
</evidence>